<keyword evidence="1" id="KW-0812">Transmembrane</keyword>
<evidence type="ECO:0000256" key="1">
    <source>
        <dbReference type="SAM" id="Phobius"/>
    </source>
</evidence>
<protein>
    <submittedName>
        <fullName evidence="2">Uncharacterized protein</fullName>
    </submittedName>
</protein>
<keyword evidence="1" id="KW-0472">Membrane</keyword>
<accession>A0AAV8RFX7</accession>
<dbReference type="AlphaFoldDB" id="A0AAV8RFX7"/>
<sequence length="230" mass="25085">MTDEIFDLVLQVVTLLSVMIVVAVEAIVVSAVMLLGPVLIGLGALRSPFSRTWRMISVQVELSGLLGSRGMACSVLSILLLGGSDGGPRFWSSRLSTTSASTMTYWLALCSISSTVVKGHSMSDQKRWEGLIPIINASITNDICASGMSLTSFVKQARYRPRGSSSFYFIPRRDAAIGFGWALARKLVSNSLTSWLKECIEMDGNRLYHPRAIPCRVVEKARHIMASNVP</sequence>
<gene>
    <name evidence="2" type="ORF">OPV22_010584</name>
</gene>
<reference evidence="2 3" key="1">
    <citation type="submission" date="2022-12" db="EMBL/GenBank/DDBJ databases">
        <title>Chromosome-scale assembly of the Ensete ventricosum genome.</title>
        <authorList>
            <person name="Dussert Y."/>
            <person name="Stocks J."/>
            <person name="Wendawek A."/>
            <person name="Woldeyes F."/>
            <person name="Nichols R.A."/>
            <person name="Borrell J.S."/>
        </authorList>
    </citation>
    <scope>NUCLEOTIDE SEQUENCE [LARGE SCALE GENOMIC DNA]</scope>
    <source>
        <strain evidence="3">cv. Maze</strain>
        <tissue evidence="2">Seeds</tissue>
    </source>
</reference>
<dbReference type="Proteomes" id="UP001222027">
    <property type="component" value="Unassembled WGS sequence"/>
</dbReference>
<evidence type="ECO:0000313" key="2">
    <source>
        <dbReference type="EMBL" id="KAJ8500032.1"/>
    </source>
</evidence>
<feature type="transmembrane region" description="Helical" evidence="1">
    <location>
        <begin position="12"/>
        <end position="45"/>
    </location>
</feature>
<dbReference type="EMBL" id="JAQQAF010000003">
    <property type="protein sequence ID" value="KAJ8500032.1"/>
    <property type="molecule type" value="Genomic_DNA"/>
</dbReference>
<evidence type="ECO:0000313" key="3">
    <source>
        <dbReference type="Proteomes" id="UP001222027"/>
    </source>
</evidence>
<keyword evidence="3" id="KW-1185">Reference proteome</keyword>
<name>A0AAV8RFX7_ENSVE</name>
<comment type="caution">
    <text evidence="2">The sequence shown here is derived from an EMBL/GenBank/DDBJ whole genome shotgun (WGS) entry which is preliminary data.</text>
</comment>
<keyword evidence="1" id="KW-1133">Transmembrane helix</keyword>
<organism evidence="2 3">
    <name type="scientific">Ensete ventricosum</name>
    <name type="common">Abyssinian banana</name>
    <name type="synonym">Musa ensete</name>
    <dbReference type="NCBI Taxonomy" id="4639"/>
    <lineage>
        <taxon>Eukaryota</taxon>
        <taxon>Viridiplantae</taxon>
        <taxon>Streptophyta</taxon>
        <taxon>Embryophyta</taxon>
        <taxon>Tracheophyta</taxon>
        <taxon>Spermatophyta</taxon>
        <taxon>Magnoliopsida</taxon>
        <taxon>Liliopsida</taxon>
        <taxon>Zingiberales</taxon>
        <taxon>Musaceae</taxon>
        <taxon>Ensete</taxon>
    </lineage>
</organism>
<proteinExistence type="predicted"/>